<reference evidence="3" key="1">
    <citation type="submission" date="2018-05" db="EMBL/GenBank/DDBJ databases">
        <authorList>
            <person name="Lanie J.A."/>
            <person name="Ng W.-L."/>
            <person name="Kazmierczak K.M."/>
            <person name="Andrzejewski T.M."/>
            <person name="Davidsen T.M."/>
            <person name="Wayne K.J."/>
            <person name="Tettelin H."/>
            <person name="Glass J.I."/>
            <person name="Rusch D."/>
            <person name="Podicherti R."/>
            <person name="Tsui H.-C.T."/>
            <person name="Winkler M.E."/>
        </authorList>
    </citation>
    <scope>NUCLEOTIDE SEQUENCE</scope>
</reference>
<dbReference type="InterPro" id="IPR040452">
    <property type="entry name" value="SfsA_C"/>
</dbReference>
<gene>
    <name evidence="3" type="ORF">METZ01_LOCUS31085</name>
</gene>
<protein>
    <recommendedName>
        <fullName evidence="4">Sugar fermentation stimulation protein C-terminal domain-containing protein</fullName>
    </recommendedName>
</protein>
<evidence type="ECO:0000313" key="3">
    <source>
        <dbReference type="EMBL" id="SUZ78231.1"/>
    </source>
</evidence>
<dbReference type="GO" id="GO:0003677">
    <property type="term" value="F:DNA binding"/>
    <property type="evidence" value="ECO:0007669"/>
    <property type="project" value="InterPro"/>
</dbReference>
<sequence>MQFDPPLQEAKLIKRYKRFLADVELADGATITIHCPNTGSMYNCQQAGSRIWYSTSKNAERKYPNTWEIIEVDNRHKVGINTASANKLVLEAIYNNVIRSLQVYSTVRKEVPYGAQNSRIDILLEDMVNNQCRKCFVEVKNVSLGIGDGMGLFPDAVTKRGQKHMQELIEIASVGDRAVLLFCVQHEGINRVYPADDIDPEYGRLLRQAEAAGVEIQAYGTEFNIDTSTLSINQELSVII</sequence>
<evidence type="ECO:0000259" key="1">
    <source>
        <dbReference type="Pfam" id="PF03749"/>
    </source>
</evidence>
<name>A0A381QFY5_9ZZZZ</name>
<feature type="domain" description="SfsA N-terminal OB" evidence="2">
    <location>
        <begin position="13"/>
        <end position="75"/>
    </location>
</feature>
<dbReference type="Gene3D" id="2.40.50.580">
    <property type="match status" value="1"/>
</dbReference>
<organism evidence="3">
    <name type="scientific">marine metagenome</name>
    <dbReference type="NCBI Taxonomy" id="408172"/>
    <lineage>
        <taxon>unclassified sequences</taxon>
        <taxon>metagenomes</taxon>
        <taxon>ecological metagenomes</taxon>
    </lineage>
</organism>
<dbReference type="PANTHER" id="PTHR30545:SF2">
    <property type="entry name" value="SUGAR FERMENTATION STIMULATION PROTEIN A"/>
    <property type="match status" value="1"/>
</dbReference>
<accession>A0A381QFY5</accession>
<dbReference type="AlphaFoldDB" id="A0A381QFY5"/>
<dbReference type="InterPro" id="IPR041465">
    <property type="entry name" value="SfsA_N"/>
</dbReference>
<proteinExistence type="inferred from homology"/>
<evidence type="ECO:0000259" key="2">
    <source>
        <dbReference type="Pfam" id="PF17746"/>
    </source>
</evidence>
<evidence type="ECO:0008006" key="4">
    <source>
        <dbReference type="Google" id="ProtNLM"/>
    </source>
</evidence>
<dbReference type="PANTHER" id="PTHR30545">
    <property type="entry name" value="SUGAR FERMENTATION STIMULATION PROTEIN A"/>
    <property type="match status" value="1"/>
</dbReference>
<feature type="domain" description="Sugar fermentation stimulation protein C-terminal" evidence="1">
    <location>
        <begin position="85"/>
        <end position="224"/>
    </location>
</feature>
<dbReference type="FunFam" id="2.40.50.580:FF:000001">
    <property type="entry name" value="Sugar fermentation stimulation protein A"/>
    <property type="match status" value="1"/>
</dbReference>
<dbReference type="EMBL" id="UINC01001345">
    <property type="protein sequence ID" value="SUZ78231.1"/>
    <property type="molecule type" value="Genomic_DNA"/>
</dbReference>
<dbReference type="CDD" id="cd22359">
    <property type="entry name" value="SfsA-like_bacterial"/>
    <property type="match status" value="1"/>
</dbReference>
<dbReference type="Pfam" id="PF03749">
    <property type="entry name" value="SfsA"/>
    <property type="match status" value="1"/>
</dbReference>
<dbReference type="HAMAP" id="MF_00095">
    <property type="entry name" value="SfsA"/>
    <property type="match status" value="1"/>
</dbReference>
<dbReference type="Gene3D" id="3.40.1350.60">
    <property type="match status" value="1"/>
</dbReference>
<dbReference type="NCBIfam" id="TIGR00230">
    <property type="entry name" value="sfsA"/>
    <property type="match status" value="1"/>
</dbReference>
<dbReference type="Pfam" id="PF17746">
    <property type="entry name" value="SfsA_N"/>
    <property type="match status" value="1"/>
</dbReference>
<dbReference type="InterPro" id="IPR005224">
    <property type="entry name" value="SfsA"/>
</dbReference>